<evidence type="ECO:0000313" key="4">
    <source>
        <dbReference type="Proteomes" id="UP001250538"/>
    </source>
</evidence>
<organism evidence="3 4">
    <name type="scientific">Paenibacillus suaedae</name>
    <dbReference type="NCBI Taxonomy" id="3077233"/>
    <lineage>
        <taxon>Bacteria</taxon>
        <taxon>Bacillati</taxon>
        <taxon>Bacillota</taxon>
        <taxon>Bacilli</taxon>
        <taxon>Bacillales</taxon>
        <taxon>Paenibacillaceae</taxon>
        <taxon>Paenibacillus</taxon>
    </lineage>
</organism>
<keyword evidence="1" id="KW-1133">Transmembrane helix</keyword>
<feature type="transmembrane region" description="Helical" evidence="1">
    <location>
        <begin position="39"/>
        <end position="56"/>
    </location>
</feature>
<dbReference type="InterPro" id="IPR025007">
    <property type="entry name" value="DUF3899"/>
</dbReference>
<proteinExistence type="predicted"/>
<comment type="caution">
    <text evidence="3">The sequence shown here is derived from an EMBL/GenBank/DDBJ whole genome shotgun (WGS) entry which is preliminary data.</text>
</comment>
<evidence type="ECO:0000259" key="2">
    <source>
        <dbReference type="Pfam" id="PF13038"/>
    </source>
</evidence>
<accession>A0AAJ2N3V0</accession>
<dbReference type="InterPro" id="IPR036259">
    <property type="entry name" value="MFS_trans_sf"/>
</dbReference>
<name>A0AAJ2N3V0_9BACL</name>
<feature type="transmembrane region" description="Helical" evidence="1">
    <location>
        <begin position="6"/>
        <end position="27"/>
    </location>
</feature>
<reference evidence="4" key="1">
    <citation type="submission" date="2023-09" db="EMBL/GenBank/DDBJ databases">
        <title>Paenibacillus sp. chi10 Genome sequencing and assembly.</title>
        <authorList>
            <person name="Kim I."/>
        </authorList>
    </citation>
    <scope>NUCLEOTIDE SEQUENCE [LARGE SCALE GENOMIC DNA]</scope>
    <source>
        <strain evidence="4">chi10</strain>
    </source>
</reference>
<gene>
    <name evidence="3" type="ORF">RQP50_22140</name>
</gene>
<dbReference type="Proteomes" id="UP001250538">
    <property type="component" value="Unassembled WGS sequence"/>
</dbReference>
<keyword evidence="1" id="KW-0472">Membrane</keyword>
<evidence type="ECO:0000256" key="1">
    <source>
        <dbReference type="SAM" id="Phobius"/>
    </source>
</evidence>
<sequence>MLARYAVSSIIVVAIVYIISAPPFGLMSDRIDVGSVNRCFLYGLILLIIGAFAYVMRTGFLNPIVRGASSLGSMFTATSNALREEDRRLQADTSLQQWKLTVSRKLSAYALGCGSGMLIGAIILQIQHF</sequence>
<feature type="transmembrane region" description="Helical" evidence="1">
    <location>
        <begin position="106"/>
        <end position="126"/>
    </location>
</feature>
<dbReference type="EMBL" id="JAVYAA010000006">
    <property type="protein sequence ID" value="MDT8978943.1"/>
    <property type="molecule type" value="Genomic_DNA"/>
</dbReference>
<dbReference type="Gene3D" id="1.20.1250.20">
    <property type="entry name" value="MFS general substrate transporter like domains"/>
    <property type="match status" value="1"/>
</dbReference>
<keyword evidence="4" id="KW-1185">Reference proteome</keyword>
<dbReference type="RefSeq" id="WP_315746780.1">
    <property type="nucleotide sequence ID" value="NZ_JAVYAA010000006.1"/>
</dbReference>
<feature type="domain" description="DUF3899" evidence="2">
    <location>
        <begin position="36"/>
        <end position="124"/>
    </location>
</feature>
<evidence type="ECO:0000313" key="3">
    <source>
        <dbReference type="EMBL" id="MDT8978943.1"/>
    </source>
</evidence>
<dbReference type="Pfam" id="PF13038">
    <property type="entry name" value="DUF3899"/>
    <property type="match status" value="1"/>
</dbReference>
<protein>
    <submittedName>
        <fullName evidence="3">DUF3899 domain-containing protein</fullName>
    </submittedName>
</protein>
<dbReference type="AlphaFoldDB" id="A0AAJ2N3V0"/>
<keyword evidence="1" id="KW-0812">Transmembrane</keyword>